<dbReference type="EMBL" id="VSSQ01018855">
    <property type="protein sequence ID" value="MPM62419.1"/>
    <property type="molecule type" value="Genomic_DNA"/>
</dbReference>
<dbReference type="AlphaFoldDB" id="A0A645BAC0"/>
<gene>
    <name evidence="1" type="ORF">SDC9_109290</name>
</gene>
<accession>A0A645BAC0</accession>
<proteinExistence type="predicted"/>
<sequence>MGSYDESFQDDATREQAEAIRQARLRKFRGEALRYSRNDLLEVIVYMLDLDPLALELLNAKINDPDISLSEIARRRNTSRQAVQQALQRKCRENPELARLLNNREQKRRKRKQPTFMEAVCQIRRQVSAMNSKKPGSDSNCYRSLSSWNRNFDLSKMNILRGSVILPNV</sequence>
<dbReference type="Gene3D" id="1.10.10.10">
    <property type="entry name" value="Winged helix-like DNA-binding domain superfamily/Winged helix DNA-binding domain"/>
    <property type="match status" value="1"/>
</dbReference>
<name>A0A645BAC0_9ZZZZ</name>
<reference evidence="1" key="1">
    <citation type="submission" date="2019-08" db="EMBL/GenBank/DDBJ databases">
        <authorList>
            <person name="Kucharzyk K."/>
            <person name="Murdoch R.W."/>
            <person name="Higgins S."/>
            <person name="Loffler F."/>
        </authorList>
    </citation>
    <scope>NUCLEOTIDE SEQUENCE</scope>
</reference>
<protein>
    <submittedName>
        <fullName evidence="1">Uncharacterized protein</fullName>
    </submittedName>
</protein>
<evidence type="ECO:0000313" key="1">
    <source>
        <dbReference type="EMBL" id="MPM62419.1"/>
    </source>
</evidence>
<comment type="caution">
    <text evidence="1">The sequence shown here is derived from an EMBL/GenBank/DDBJ whole genome shotgun (WGS) entry which is preliminary data.</text>
</comment>
<dbReference type="InterPro" id="IPR036388">
    <property type="entry name" value="WH-like_DNA-bd_sf"/>
</dbReference>
<organism evidence="1">
    <name type="scientific">bioreactor metagenome</name>
    <dbReference type="NCBI Taxonomy" id="1076179"/>
    <lineage>
        <taxon>unclassified sequences</taxon>
        <taxon>metagenomes</taxon>
        <taxon>ecological metagenomes</taxon>
    </lineage>
</organism>